<evidence type="ECO:0000313" key="3">
    <source>
        <dbReference type="EMBL" id="HIY72645.1"/>
    </source>
</evidence>
<dbReference type="AlphaFoldDB" id="A0A9D2CDZ9"/>
<proteinExistence type="predicted"/>
<dbReference type="Proteomes" id="UP000886824">
    <property type="component" value="Unassembled WGS sequence"/>
</dbReference>
<protein>
    <recommendedName>
        <fullName evidence="2">DUF7768 domain-containing protein</fullName>
    </recommendedName>
</protein>
<dbReference type="Gene3D" id="3.40.50.10400">
    <property type="entry name" value="Hypothetical protein PA1492"/>
    <property type="match status" value="1"/>
</dbReference>
<reference evidence="3" key="2">
    <citation type="submission" date="2021-04" db="EMBL/GenBank/DDBJ databases">
        <authorList>
            <person name="Gilroy R."/>
        </authorList>
    </citation>
    <scope>NUCLEOTIDE SEQUENCE</scope>
    <source>
        <strain evidence="3">CHK33-7979</strain>
    </source>
</reference>
<accession>A0A9D2CDZ9</accession>
<evidence type="ECO:0000313" key="4">
    <source>
        <dbReference type="Proteomes" id="UP000886824"/>
    </source>
</evidence>
<sequence>MSNFFEQELRKLFGDGEIIHDPVFVGRTCLGNLDAGRQVRAEFVTMGYADHYTALRLTLLDSDLGVVDKLTLRLKEVWGRQKVPNNPYLRDGVDPHIWVDGNSVDWYAFHPTQADYQKLRQAAGSYLDVFRDRALERTRNGPRLVYICAPLRGDVERNIAFAKEKAREVFQAGDVPVCPHLMFPPIADPEAPVQDQAAREMGLRLVETCQQVNVYGAAQTPGMQAEIRRAEELGIPVKTEQPAIKKTKSRSRQGQAR</sequence>
<dbReference type="InterPro" id="IPR056670">
    <property type="entry name" value="DUF7768"/>
</dbReference>
<organism evidence="3 4">
    <name type="scientific">Candidatus Intestinimonas merdavium</name>
    <dbReference type="NCBI Taxonomy" id="2838622"/>
    <lineage>
        <taxon>Bacteria</taxon>
        <taxon>Bacillati</taxon>
        <taxon>Bacillota</taxon>
        <taxon>Clostridia</taxon>
        <taxon>Eubacteriales</taxon>
        <taxon>Intestinimonas</taxon>
    </lineage>
</organism>
<feature type="domain" description="DUF7768" evidence="2">
    <location>
        <begin position="144"/>
        <end position="239"/>
    </location>
</feature>
<evidence type="ECO:0000256" key="1">
    <source>
        <dbReference type="SAM" id="MobiDB-lite"/>
    </source>
</evidence>
<name>A0A9D2CDZ9_9FIRM</name>
<reference evidence="3" key="1">
    <citation type="journal article" date="2021" name="PeerJ">
        <title>Extensive microbial diversity within the chicken gut microbiome revealed by metagenomics and culture.</title>
        <authorList>
            <person name="Gilroy R."/>
            <person name="Ravi A."/>
            <person name="Getino M."/>
            <person name="Pursley I."/>
            <person name="Horton D.L."/>
            <person name="Alikhan N.F."/>
            <person name="Baker D."/>
            <person name="Gharbi K."/>
            <person name="Hall N."/>
            <person name="Watson M."/>
            <person name="Adriaenssens E.M."/>
            <person name="Foster-Nyarko E."/>
            <person name="Jarju S."/>
            <person name="Secka A."/>
            <person name="Antonio M."/>
            <person name="Oren A."/>
            <person name="Chaudhuri R.R."/>
            <person name="La Ragione R."/>
            <person name="Hildebrand F."/>
            <person name="Pallen M.J."/>
        </authorList>
    </citation>
    <scope>NUCLEOTIDE SEQUENCE</scope>
    <source>
        <strain evidence="3">CHK33-7979</strain>
    </source>
</reference>
<gene>
    <name evidence="3" type="ORF">H9826_01545</name>
</gene>
<dbReference type="EMBL" id="DXCX01000017">
    <property type="protein sequence ID" value="HIY72645.1"/>
    <property type="molecule type" value="Genomic_DNA"/>
</dbReference>
<comment type="caution">
    <text evidence="3">The sequence shown here is derived from an EMBL/GenBank/DDBJ whole genome shotgun (WGS) entry which is preliminary data.</text>
</comment>
<feature type="region of interest" description="Disordered" evidence="1">
    <location>
        <begin position="232"/>
        <end position="257"/>
    </location>
</feature>
<evidence type="ECO:0000259" key="2">
    <source>
        <dbReference type="Pfam" id="PF24963"/>
    </source>
</evidence>
<dbReference type="Pfam" id="PF24963">
    <property type="entry name" value="DUF7768"/>
    <property type="match status" value="1"/>
</dbReference>